<organism evidence="2 3">
    <name type="scientific">Pseudocercospora fuligena</name>
    <dbReference type="NCBI Taxonomy" id="685502"/>
    <lineage>
        <taxon>Eukaryota</taxon>
        <taxon>Fungi</taxon>
        <taxon>Dikarya</taxon>
        <taxon>Ascomycota</taxon>
        <taxon>Pezizomycotina</taxon>
        <taxon>Dothideomycetes</taxon>
        <taxon>Dothideomycetidae</taxon>
        <taxon>Mycosphaerellales</taxon>
        <taxon>Mycosphaerellaceae</taxon>
        <taxon>Pseudocercospora</taxon>
    </lineage>
</organism>
<reference evidence="2" key="1">
    <citation type="submission" date="2020-04" db="EMBL/GenBank/DDBJ databases">
        <title>Draft genome resource of the tomato pathogen Pseudocercospora fuligena.</title>
        <authorList>
            <person name="Zaccaron A."/>
        </authorList>
    </citation>
    <scope>NUCLEOTIDE SEQUENCE</scope>
    <source>
        <strain evidence="2">PF001</strain>
    </source>
</reference>
<feature type="region of interest" description="Disordered" evidence="1">
    <location>
        <begin position="100"/>
        <end position="124"/>
    </location>
</feature>
<dbReference type="Proteomes" id="UP000660729">
    <property type="component" value="Unassembled WGS sequence"/>
</dbReference>
<name>A0A8H6RQ06_9PEZI</name>
<evidence type="ECO:0000313" key="3">
    <source>
        <dbReference type="Proteomes" id="UP000660729"/>
    </source>
</evidence>
<sequence>MDSSIEDRPRSRSLNDIGSPYLNLPGLGRRPRKWYLHIRQSRGGIYSPPFQHGSPDGFVAQPVAVGTTGCRTCVGVCFPVKDSTCFAAHIDGHVEAEIPEHGSSVASRSSSPPPDPPLGSDDKEMAEWLPSTAQGEKLRDSVLQRLQAMFPEIYNDGYPAKLKDQVILLCPRTMHKGQRTTGSWIAEAFNTFLGLSRTREDLRQGHGFLIDFSTKPPARHILGFRDESEYILSGGVHIPKSPELSINEVTQENWALMNRLPWYYDCNNGYWTSN</sequence>
<evidence type="ECO:0000313" key="2">
    <source>
        <dbReference type="EMBL" id="KAF7196336.1"/>
    </source>
</evidence>
<proteinExistence type="predicted"/>
<comment type="caution">
    <text evidence="2">The sequence shown here is derived from an EMBL/GenBank/DDBJ whole genome shotgun (WGS) entry which is preliminary data.</text>
</comment>
<evidence type="ECO:0000256" key="1">
    <source>
        <dbReference type="SAM" id="MobiDB-lite"/>
    </source>
</evidence>
<accession>A0A8H6RQ06</accession>
<gene>
    <name evidence="2" type="ORF">HII31_02403</name>
</gene>
<dbReference type="AlphaFoldDB" id="A0A8H6RQ06"/>
<dbReference type="EMBL" id="JABCIY010000027">
    <property type="protein sequence ID" value="KAF7196336.1"/>
    <property type="molecule type" value="Genomic_DNA"/>
</dbReference>
<protein>
    <submittedName>
        <fullName evidence="2">Uncharacterized protein</fullName>
    </submittedName>
</protein>
<keyword evidence="3" id="KW-1185">Reference proteome</keyword>